<dbReference type="EMBL" id="JAFEMC010000001">
    <property type="protein sequence ID" value="MBM6574899.1"/>
    <property type="molecule type" value="Genomic_DNA"/>
</dbReference>
<dbReference type="Pfam" id="PF11720">
    <property type="entry name" value="Inhibitor_I78"/>
    <property type="match status" value="1"/>
</dbReference>
<dbReference type="InterPro" id="IPR021719">
    <property type="entry name" value="Prot_inh_I78"/>
</dbReference>
<dbReference type="PROSITE" id="PS51257">
    <property type="entry name" value="PROKAR_LIPOPROTEIN"/>
    <property type="match status" value="1"/>
</dbReference>
<gene>
    <name evidence="1" type="ORF">ILT43_00825</name>
</gene>
<dbReference type="RefSeq" id="WP_204193270.1">
    <property type="nucleotide sequence ID" value="NZ_JAFEMC010000001.1"/>
</dbReference>
<evidence type="ECO:0000313" key="1">
    <source>
        <dbReference type="EMBL" id="MBM6574899.1"/>
    </source>
</evidence>
<dbReference type="Proteomes" id="UP000763641">
    <property type="component" value="Unassembled WGS sequence"/>
</dbReference>
<keyword evidence="2" id="KW-1185">Reference proteome</keyword>
<evidence type="ECO:0000313" key="2">
    <source>
        <dbReference type="Proteomes" id="UP000763641"/>
    </source>
</evidence>
<organism evidence="1 2">
    <name type="scientific">Sphingomonas longa</name>
    <dbReference type="NCBI Taxonomy" id="2778730"/>
    <lineage>
        <taxon>Bacteria</taxon>
        <taxon>Pseudomonadati</taxon>
        <taxon>Pseudomonadota</taxon>
        <taxon>Alphaproteobacteria</taxon>
        <taxon>Sphingomonadales</taxon>
        <taxon>Sphingomonadaceae</taxon>
        <taxon>Sphingomonas</taxon>
    </lineage>
</organism>
<sequence length="97" mass="10754">MRSVLMLPVSVAVLLAGCTTMPPAPQPTGPCVVDEQVRMRFVGTKFDSERRDEMQARTNARILRVLRPDEAATMDLREDRLNVVLDDGGRIDGLRCG</sequence>
<proteinExistence type="predicted"/>
<dbReference type="Gene3D" id="3.30.10.10">
    <property type="entry name" value="Trypsin Inhibitor V, subunit A"/>
    <property type="match status" value="1"/>
</dbReference>
<protein>
    <recommendedName>
        <fullName evidence="3">Peptidase inhibitor I78 family protein</fullName>
    </recommendedName>
</protein>
<comment type="caution">
    <text evidence="1">The sequence shown here is derived from an EMBL/GenBank/DDBJ whole genome shotgun (WGS) entry which is preliminary data.</text>
</comment>
<evidence type="ECO:0008006" key="3">
    <source>
        <dbReference type="Google" id="ProtNLM"/>
    </source>
</evidence>
<accession>A0ABS2D1V3</accession>
<reference evidence="1 2" key="1">
    <citation type="submission" date="2020-12" db="EMBL/GenBank/DDBJ databases">
        <title>Sphingomonas sp.</title>
        <authorList>
            <person name="Kim M.K."/>
        </authorList>
    </citation>
    <scope>NUCLEOTIDE SEQUENCE [LARGE SCALE GENOMIC DNA]</scope>
    <source>
        <strain evidence="1 2">BT552</strain>
    </source>
</reference>
<name>A0ABS2D1V3_9SPHN</name>